<dbReference type="Proteomes" id="UP000582837">
    <property type="component" value="Unassembled WGS sequence"/>
</dbReference>
<dbReference type="InterPro" id="IPR015943">
    <property type="entry name" value="WD40/YVTN_repeat-like_dom_sf"/>
</dbReference>
<dbReference type="AlphaFoldDB" id="A0A841GUE9"/>
<dbReference type="Gene3D" id="2.130.10.10">
    <property type="entry name" value="YVTN repeat-like/Quinoprotein amine dehydrogenase"/>
    <property type="match status" value="1"/>
</dbReference>
<sequence length="544" mass="56397">MNWLPRTTERALLALALAGAAGCIDQGALFGPDPETHDGAPRVRLPAARYTLFEGDRVALRLEALEGDARAELLVLDAAREVVWRSGAVQAADTVVEVPVGALPPRLLADTTLSLTAAVDAGGTRVWATDDTAAVLSRERAALRPVRFHAGRVVALDADRPRSFALDPIGGRLYFAAPGRAVIGVVDLASGREEDGTAVPSGPVALRFHYGRLGALISGGTELAVFRAAPALTLAHRVLLPTLVLDIQTPRPAAEGDTPAQVDTLRATVRPYAAGLAWGCPDGECESPLAFASSGLAGTDPAAAGAVLRRVPLAATPAAPLVIPVFQPGWAAEDTAPSRVWIFAAASSGGDSLVHLTEDGLGCATTVLGHGVFDLSPARPGVLYAASADESACGDGTRLTRVDDAASARPRLSALARRNQLGEDRIGRVLELRVSPDGALVLVRTADAVQVLDADLRLRGTVEVPGASAIAWVEGPEPGSDHFAVASDRGVVLYDTARRREAARFPLGSTGEGLLVVWRTGGELVAAAAPRDRDGLVSARIPAP</sequence>
<evidence type="ECO:0000313" key="2">
    <source>
        <dbReference type="Proteomes" id="UP000582837"/>
    </source>
</evidence>
<evidence type="ECO:0000313" key="1">
    <source>
        <dbReference type="EMBL" id="MBB6070389.1"/>
    </source>
</evidence>
<protein>
    <submittedName>
        <fullName evidence="1">Uncharacterized protein</fullName>
    </submittedName>
</protein>
<dbReference type="PROSITE" id="PS51257">
    <property type="entry name" value="PROKAR_LIPOPROTEIN"/>
    <property type="match status" value="1"/>
</dbReference>
<reference evidence="1 2" key="1">
    <citation type="submission" date="2020-08" db="EMBL/GenBank/DDBJ databases">
        <title>Genomic Encyclopedia of Type Strains, Phase IV (KMG-IV): sequencing the most valuable type-strain genomes for metagenomic binning, comparative biology and taxonomic classification.</title>
        <authorList>
            <person name="Goeker M."/>
        </authorList>
    </citation>
    <scope>NUCLEOTIDE SEQUENCE [LARGE SCALE GENOMIC DNA]</scope>
    <source>
        <strain evidence="1 2">DSM 29007</strain>
    </source>
</reference>
<keyword evidence="2" id="KW-1185">Reference proteome</keyword>
<dbReference type="EMBL" id="JACHIA010000004">
    <property type="protein sequence ID" value="MBB6070389.1"/>
    <property type="molecule type" value="Genomic_DNA"/>
</dbReference>
<name>A0A841GUE9_9BACT</name>
<gene>
    <name evidence="1" type="ORF">HNQ61_002008</name>
</gene>
<dbReference type="RefSeq" id="WP_170035774.1">
    <property type="nucleotide sequence ID" value="NZ_JABDTL010000001.1"/>
</dbReference>
<organism evidence="1 2">
    <name type="scientific">Longimicrobium terrae</name>
    <dbReference type="NCBI Taxonomy" id="1639882"/>
    <lineage>
        <taxon>Bacteria</taxon>
        <taxon>Pseudomonadati</taxon>
        <taxon>Gemmatimonadota</taxon>
        <taxon>Longimicrobiia</taxon>
        <taxon>Longimicrobiales</taxon>
        <taxon>Longimicrobiaceae</taxon>
        <taxon>Longimicrobium</taxon>
    </lineage>
</organism>
<accession>A0A841GUE9</accession>
<comment type="caution">
    <text evidence="1">The sequence shown here is derived from an EMBL/GenBank/DDBJ whole genome shotgun (WGS) entry which is preliminary data.</text>
</comment>
<dbReference type="InterPro" id="IPR011041">
    <property type="entry name" value="Quinoprot_gluc/sorb_DH_b-prop"/>
</dbReference>
<dbReference type="SUPFAM" id="SSF50952">
    <property type="entry name" value="Soluble quinoprotein glucose dehydrogenase"/>
    <property type="match status" value="1"/>
</dbReference>
<proteinExistence type="predicted"/>